<comment type="caution">
    <text evidence="3">The sequence shown here is derived from an EMBL/GenBank/DDBJ whole genome shotgun (WGS) entry which is preliminary data.</text>
</comment>
<evidence type="ECO:0000313" key="3">
    <source>
        <dbReference type="EMBL" id="KPI35559.1"/>
    </source>
</evidence>
<dbReference type="InterPro" id="IPR013094">
    <property type="entry name" value="AB_hydrolase_3"/>
</dbReference>
<dbReference type="Proteomes" id="UP000038010">
    <property type="component" value="Unassembled WGS sequence"/>
</dbReference>
<feature type="compositionally biased region" description="Low complexity" evidence="1">
    <location>
        <begin position="517"/>
        <end position="543"/>
    </location>
</feature>
<feature type="compositionally biased region" description="Low complexity" evidence="1">
    <location>
        <begin position="455"/>
        <end position="503"/>
    </location>
</feature>
<dbReference type="Gene3D" id="3.40.50.410">
    <property type="entry name" value="von Willebrand factor, type A domain"/>
    <property type="match status" value="1"/>
</dbReference>
<dbReference type="InterPro" id="IPR029058">
    <property type="entry name" value="AB_hydrolase_fold"/>
</dbReference>
<organism evidence="3 4">
    <name type="scientific">Cyphellophora attinorum</name>
    <dbReference type="NCBI Taxonomy" id="1664694"/>
    <lineage>
        <taxon>Eukaryota</taxon>
        <taxon>Fungi</taxon>
        <taxon>Dikarya</taxon>
        <taxon>Ascomycota</taxon>
        <taxon>Pezizomycotina</taxon>
        <taxon>Eurotiomycetes</taxon>
        <taxon>Chaetothyriomycetidae</taxon>
        <taxon>Chaetothyriales</taxon>
        <taxon>Cyphellophoraceae</taxon>
        <taxon>Cyphellophora</taxon>
    </lineage>
</organism>
<dbReference type="PANTHER" id="PTHR34706:SF2">
    <property type="entry name" value="RFEF"/>
    <property type="match status" value="1"/>
</dbReference>
<name>A0A0N0NIK8_9EURO</name>
<feature type="domain" description="Alpha/beta hydrolase fold-3" evidence="2">
    <location>
        <begin position="94"/>
        <end position="308"/>
    </location>
</feature>
<feature type="compositionally biased region" description="Pro residues" evidence="1">
    <location>
        <begin position="443"/>
        <end position="454"/>
    </location>
</feature>
<dbReference type="InterPro" id="IPR036465">
    <property type="entry name" value="vWFA_dom_sf"/>
</dbReference>
<dbReference type="SUPFAM" id="SSF53474">
    <property type="entry name" value="alpha/beta-Hydrolases"/>
    <property type="match status" value="1"/>
</dbReference>
<dbReference type="PANTHER" id="PTHR34706">
    <property type="entry name" value="SLR1338 PROTEIN"/>
    <property type="match status" value="1"/>
</dbReference>
<dbReference type="OrthoDB" id="2142040at2759"/>
<feature type="compositionally biased region" description="Gly residues" evidence="1">
    <location>
        <begin position="559"/>
        <end position="582"/>
    </location>
</feature>
<feature type="compositionally biased region" description="Low complexity" evidence="1">
    <location>
        <begin position="357"/>
        <end position="366"/>
    </location>
</feature>
<dbReference type="STRING" id="1664694.A0A0N0NIK8"/>
<feature type="compositionally biased region" description="Low complexity" evidence="1">
    <location>
        <begin position="409"/>
        <end position="427"/>
    </location>
</feature>
<proteinExistence type="predicted"/>
<feature type="compositionally biased region" description="Gly residues" evidence="1">
    <location>
        <begin position="347"/>
        <end position="356"/>
    </location>
</feature>
<feature type="region of interest" description="Disordered" evidence="1">
    <location>
        <begin position="328"/>
        <end position="377"/>
    </location>
</feature>
<dbReference type="RefSeq" id="XP_017995522.1">
    <property type="nucleotide sequence ID" value="XM_018139795.1"/>
</dbReference>
<dbReference type="GO" id="GO:0016787">
    <property type="term" value="F:hydrolase activity"/>
    <property type="evidence" value="ECO:0007669"/>
    <property type="project" value="InterPro"/>
</dbReference>
<evidence type="ECO:0000259" key="2">
    <source>
        <dbReference type="Pfam" id="PF07859"/>
    </source>
</evidence>
<gene>
    <name evidence="3" type="ORF">AB675_10987</name>
</gene>
<dbReference type="Gene3D" id="3.40.50.1820">
    <property type="entry name" value="alpha/beta hydrolase"/>
    <property type="match status" value="1"/>
</dbReference>
<dbReference type="EMBL" id="LFJN01000039">
    <property type="protein sequence ID" value="KPI35559.1"/>
    <property type="molecule type" value="Genomic_DNA"/>
</dbReference>
<accession>A0A0N0NIK8</accession>
<evidence type="ECO:0000313" key="4">
    <source>
        <dbReference type="Proteomes" id="UP000038010"/>
    </source>
</evidence>
<feature type="region of interest" description="Disordered" evidence="1">
    <location>
        <begin position="865"/>
        <end position="954"/>
    </location>
</feature>
<keyword evidence="4" id="KW-1185">Reference proteome</keyword>
<reference evidence="3 4" key="1">
    <citation type="submission" date="2015-06" db="EMBL/GenBank/DDBJ databases">
        <title>Draft genome of the ant-associated black yeast Phialophora attae CBS 131958.</title>
        <authorList>
            <person name="Moreno L.F."/>
            <person name="Stielow B.J."/>
            <person name="de Hoog S."/>
            <person name="Vicente V.A."/>
            <person name="Weiss V.A."/>
            <person name="de Vries M."/>
            <person name="Cruz L.M."/>
            <person name="Souza E.M."/>
        </authorList>
    </citation>
    <scope>NUCLEOTIDE SEQUENCE [LARGE SCALE GENOMIC DNA]</scope>
    <source>
        <strain evidence="3 4">CBS 131958</strain>
    </source>
</reference>
<dbReference type="Pfam" id="PF07859">
    <property type="entry name" value="Abhydrolase_3"/>
    <property type="match status" value="1"/>
</dbReference>
<dbReference type="AlphaFoldDB" id="A0A0N0NIK8"/>
<feature type="compositionally biased region" description="Gly residues" evidence="1">
    <location>
        <begin position="881"/>
        <end position="947"/>
    </location>
</feature>
<dbReference type="SUPFAM" id="SSF53300">
    <property type="entry name" value="vWA-like"/>
    <property type="match status" value="1"/>
</dbReference>
<dbReference type="GeneID" id="28731675"/>
<sequence length="954" mass="101608">MALGHDPEFLPAIAPQLPFLTTLPVPKVHEHLVIRNNVASLFTQDSRQIPFPDGIKQDLYTFKSYDGADIEVTHTFDMASTEAAKTNKAPQPAIVHYHGGGLIAGSVAMFAPGIALNCAQTGRQIFSVNYRKAPECPYPGPVEDCFAGLKWVHDNAERFNIDPTRVAVMGESAGGNLAAGTALLAKERKLSPPLAKQILIYPMLDDRNLHPNQGLDPFATWNNVSNITGWTAYLGKDAVGSEQSLNKVPIFAAPNRATVEQLKGLPKTYMDIGELDLFKIEDMEYATKLAQADVPLEFHLYPGVPHAFEGMAPNIALASKLAASQGAPYPGGPGAGGPPPNLQAGQPQGGQPGGYPGQQQQYQPYPGSGPGQQRPYAYDRSDFLHSLARSSKHSSVSIFMSKFSRLAQAAPGGSAPYPSAPSQQPQQPSQPPWSPNSISAYPQGPPVPPRPSASPQPGYQQPQQNMYGGQQQGYQPQQQGYNQQSQYGQQPQYGQQQGYGSPYPNSPQPAYQSHNSQYPGQGRPPQQSQYPGQQSYQQQNYGQGPPGGQGYPGGPPQGGPQGGYGGPPQQGGPQGGYGGPPQGGAPPAGNAGAYKQLMEAAVREKGLQAFYPPGSPALDQIASRAPQQVAQLASQWRINSEIASDIVKLALYDVILYIDDSGSMAFEENGERIDDLKLILGRVAFATSLFDEDGIQIRFMNSPEQGNGIRNEQQVNQMVANTKFSGLTPMGRELQNKILGPLVLQSARNGQLRKPILIITITDGQPTGESPSDVAKIIKNASMELERSRFGKGALAFQFAQVGNDLKAREFLSKLDEEPTIGDIIDCTSNYEVEADEMSRANPPVNLTPELWLIKLLLGAIDSSYDSKDEKSNAPRPPQQGGYGGPPQGGYGGPPQQGGYGGPPQGGYGGQQGGYGGPPQQGGYGGQQGGYGGPPQGGYGGQQGGYGAPPPPRY</sequence>
<feature type="region of interest" description="Disordered" evidence="1">
    <location>
        <begin position="409"/>
        <end position="591"/>
    </location>
</feature>
<evidence type="ECO:0000256" key="1">
    <source>
        <dbReference type="SAM" id="MobiDB-lite"/>
    </source>
</evidence>
<dbReference type="VEuPathDB" id="FungiDB:AB675_10987"/>
<protein>
    <submittedName>
        <fullName evidence="3">Carboxylesterase NlhH</fullName>
    </submittedName>
</protein>